<evidence type="ECO:0000313" key="2">
    <source>
        <dbReference type="EMBL" id="GAA2042271.1"/>
    </source>
</evidence>
<dbReference type="EMBL" id="BAAANQ010000001">
    <property type="protein sequence ID" value="GAA2042271.1"/>
    <property type="molecule type" value="Genomic_DNA"/>
</dbReference>
<comment type="caution">
    <text evidence="2">The sequence shown here is derived from an EMBL/GenBank/DDBJ whole genome shotgun (WGS) entry which is preliminary data.</text>
</comment>
<dbReference type="Proteomes" id="UP001403094">
    <property type="component" value="Unassembled WGS sequence"/>
</dbReference>
<protein>
    <submittedName>
        <fullName evidence="2">Uncharacterized protein</fullName>
    </submittedName>
</protein>
<organism evidence="2 3">
    <name type="scientific">Streptomyces cheonanensis</name>
    <dbReference type="NCBI Taxonomy" id="312720"/>
    <lineage>
        <taxon>Bacteria</taxon>
        <taxon>Bacillati</taxon>
        <taxon>Actinomycetota</taxon>
        <taxon>Actinomycetes</taxon>
        <taxon>Kitasatosporales</taxon>
        <taxon>Streptomycetaceae</taxon>
        <taxon>Streptomyces</taxon>
    </lineage>
</organism>
<proteinExistence type="predicted"/>
<evidence type="ECO:0000313" key="3">
    <source>
        <dbReference type="Proteomes" id="UP001403094"/>
    </source>
</evidence>
<gene>
    <name evidence="2" type="ORF">GCM10009757_05580</name>
</gene>
<keyword evidence="3" id="KW-1185">Reference proteome</keyword>
<name>A0ABP5G9A4_9ACTN</name>
<accession>A0ABP5G9A4</accession>
<sequence length="70" mass="7009">MVHSRTPAYPATTNWSQNAVSRTPSPGCAATASGSSPTTPATNGTDNGRDSTARWPRPGPGPVINATGSG</sequence>
<evidence type="ECO:0000256" key="1">
    <source>
        <dbReference type="SAM" id="MobiDB-lite"/>
    </source>
</evidence>
<reference evidence="3" key="1">
    <citation type="journal article" date="2019" name="Int. J. Syst. Evol. Microbiol.">
        <title>The Global Catalogue of Microorganisms (GCM) 10K type strain sequencing project: providing services to taxonomists for standard genome sequencing and annotation.</title>
        <authorList>
            <consortium name="The Broad Institute Genomics Platform"/>
            <consortium name="The Broad Institute Genome Sequencing Center for Infectious Disease"/>
            <person name="Wu L."/>
            <person name="Ma J."/>
        </authorList>
    </citation>
    <scope>NUCLEOTIDE SEQUENCE [LARGE SCALE GENOMIC DNA]</scope>
    <source>
        <strain evidence="3">JCM 14549</strain>
    </source>
</reference>
<feature type="compositionally biased region" description="Polar residues" evidence="1">
    <location>
        <begin position="11"/>
        <end position="23"/>
    </location>
</feature>
<feature type="compositionally biased region" description="Low complexity" evidence="1">
    <location>
        <begin position="24"/>
        <end position="42"/>
    </location>
</feature>
<feature type="region of interest" description="Disordered" evidence="1">
    <location>
        <begin position="1"/>
        <end position="70"/>
    </location>
</feature>